<keyword evidence="1" id="KW-1133">Transmembrane helix</keyword>
<accession>A0A3N4IRE2</accession>
<evidence type="ECO:0008006" key="4">
    <source>
        <dbReference type="Google" id="ProtNLM"/>
    </source>
</evidence>
<keyword evidence="1" id="KW-0812">Transmembrane</keyword>
<proteinExistence type="predicted"/>
<dbReference type="Pfam" id="PF06522">
    <property type="entry name" value="B12D"/>
    <property type="match status" value="1"/>
</dbReference>
<dbReference type="Proteomes" id="UP000275078">
    <property type="component" value="Unassembled WGS sequence"/>
</dbReference>
<dbReference type="InterPro" id="IPR010530">
    <property type="entry name" value="B12D"/>
</dbReference>
<evidence type="ECO:0000256" key="1">
    <source>
        <dbReference type="SAM" id="Phobius"/>
    </source>
</evidence>
<name>A0A3N4IRE2_ASCIM</name>
<organism evidence="2 3">
    <name type="scientific">Ascobolus immersus RN42</name>
    <dbReference type="NCBI Taxonomy" id="1160509"/>
    <lineage>
        <taxon>Eukaryota</taxon>
        <taxon>Fungi</taxon>
        <taxon>Dikarya</taxon>
        <taxon>Ascomycota</taxon>
        <taxon>Pezizomycotina</taxon>
        <taxon>Pezizomycetes</taxon>
        <taxon>Pezizales</taxon>
        <taxon>Ascobolaceae</taxon>
        <taxon>Ascobolus</taxon>
    </lineage>
</organism>
<reference evidence="2 3" key="1">
    <citation type="journal article" date="2018" name="Nat. Ecol. Evol.">
        <title>Pezizomycetes genomes reveal the molecular basis of ectomycorrhizal truffle lifestyle.</title>
        <authorList>
            <person name="Murat C."/>
            <person name="Payen T."/>
            <person name="Noel B."/>
            <person name="Kuo A."/>
            <person name="Morin E."/>
            <person name="Chen J."/>
            <person name="Kohler A."/>
            <person name="Krizsan K."/>
            <person name="Balestrini R."/>
            <person name="Da Silva C."/>
            <person name="Montanini B."/>
            <person name="Hainaut M."/>
            <person name="Levati E."/>
            <person name="Barry K.W."/>
            <person name="Belfiori B."/>
            <person name="Cichocki N."/>
            <person name="Clum A."/>
            <person name="Dockter R.B."/>
            <person name="Fauchery L."/>
            <person name="Guy J."/>
            <person name="Iotti M."/>
            <person name="Le Tacon F."/>
            <person name="Lindquist E.A."/>
            <person name="Lipzen A."/>
            <person name="Malagnac F."/>
            <person name="Mello A."/>
            <person name="Molinier V."/>
            <person name="Miyauchi S."/>
            <person name="Poulain J."/>
            <person name="Riccioni C."/>
            <person name="Rubini A."/>
            <person name="Sitrit Y."/>
            <person name="Splivallo R."/>
            <person name="Traeger S."/>
            <person name="Wang M."/>
            <person name="Zifcakova L."/>
            <person name="Wipf D."/>
            <person name="Zambonelli A."/>
            <person name="Paolocci F."/>
            <person name="Nowrousian M."/>
            <person name="Ottonello S."/>
            <person name="Baldrian P."/>
            <person name="Spatafora J.W."/>
            <person name="Henrissat B."/>
            <person name="Nagy L.G."/>
            <person name="Aury J.M."/>
            <person name="Wincker P."/>
            <person name="Grigoriev I.V."/>
            <person name="Bonfante P."/>
            <person name="Martin F.M."/>
        </authorList>
    </citation>
    <scope>NUCLEOTIDE SEQUENCE [LARGE SCALE GENOMIC DNA]</scope>
    <source>
        <strain evidence="2 3">RN42</strain>
    </source>
</reference>
<dbReference type="OrthoDB" id="202195at2759"/>
<dbReference type="AlphaFoldDB" id="A0A3N4IRE2"/>
<evidence type="ECO:0000313" key="2">
    <source>
        <dbReference type="EMBL" id="RPA87318.1"/>
    </source>
</evidence>
<gene>
    <name evidence="2" type="ORF">BJ508DRAFT_321193</name>
</gene>
<sequence length="66" mass="7207">MALPGGEEQQRAHFITQRLKALKKCPPELIPLGIVVGAAVGMAAYSLGRKLVVDSNLRLNRSEKKH</sequence>
<dbReference type="EMBL" id="ML119647">
    <property type="protein sequence ID" value="RPA87318.1"/>
    <property type="molecule type" value="Genomic_DNA"/>
</dbReference>
<keyword evidence="3" id="KW-1185">Reference proteome</keyword>
<evidence type="ECO:0000313" key="3">
    <source>
        <dbReference type="Proteomes" id="UP000275078"/>
    </source>
</evidence>
<protein>
    <recommendedName>
        <fullName evidence="4">NADH-ubiquinone reductase complex 1 MLRQ subunit</fullName>
    </recommendedName>
</protein>
<feature type="transmembrane region" description="Helical" evidence="1">
    <location>
        <begin position="29"/>
        <end position="48"/>
    </location>
</feature>
<keyword evidence="1" id="KW-0472">Membrane</keyword>